<organism evidence="2 3">
    <name type="scientific">Ichthyophthirius multifiliis</name>
    <name type="common">White spot disease agent</name>
    <name type="synonym">Ich</name>
    <dbReference type="NCBI Taxonomy" id="5932"/>
    <lineage>
        <taxon>Eukaryota</taxon>
        <taxon>Sar</taxon>
        <taxon>Alveolata</taxon>
        <taxon>Ciliophora</taxon>
        <taxon>Intramacronucleata</taxon>
        <taxon>Oligohymenophorea</taxon>
        <taxon>Hymenostomatida</taxon>
        <taxon>Ophryoglenina</taxon>
        <taxon>Ichthyophthirius</taxon>
    </lineage>
</organism>
<keyword evidence="1" id="KW-1133">Transmembrane helix</keyword>
<reference evidence="2 3" key="1">
    <citation type="submission" date="2011-07" db="EMBL/GenBank/DDBJ databases">
        <authorList>
            <person name="Coyne R."/>
            <person name="Brami D."/>
            <person name="Johnson J."/>
            <person name="Hostetler J."/>
            <person name="Hannick L."/>
            <person name="Clark T."/>
            <person name="Cassidy-Hanley D."/>
            <person name="Inman J."/>
        </authorList>
    </citation>
    <scope>NUCLEOTIDE SEQUENCE [LARGE SCALE GENOMIC DNA]</scope>
    <source>
        <strain evidence="2 3">G5</strain>
    </source>
</reference>
<evidence type="ECO:0000313" key="2">
    <source>
        <dbReference type="EMBL" id="EGR30562.1"/>
    </source>
</evidence>
<dbReference type="AlphaFoldDB" id="G0QW42"/>
<keyword evidence="1" id="KW-0472">Membrane</keyword>
<protein>
    <recommendedName>
        <fullName evidence="4">Transmembrane protein</fullName>
    </recommendedName>
</protein>
<evidence type="ECO:0000313" key="3">
    <source>
        <dbReference type="Proteomes" id="UP000008983"/>
    </source>
</evidence>
<evidence type="ECO:0008006" key="4">
    <source>
        <dbReference type="Google" id="ProtNLM"/>
    </source>
</evidence>
<keyword evidence="3" id="KW-1185">Reference proteome</keyword>
<dbReference type="Proteomes" id="UP000008983">
    <property type="component" value="Unassembled WGS sequence"/>
</dbReference>
<gene>
    <name evidence="2" type="ORF">IMG5_129220</name>
</gene>
<dbReference type="RefSeq" id="XP_004032149.1">
    <property type="nucleotide sequence ID" value="XM_004032101.1"/>
</dbReference>
<dbReference type="EMBL" id="GL983979">
    <property type="protein sequence ID" value="EGR30562.1"/>
    <property type="molecule type" value="Genomic_DNA"/>
</dbReference>
<keyword evidence="1" id="KW-0812">Transmembrane</keyword>
<accession>G0QW42</accession>
<name>G0QW42_ICHMU</name>
<dbReference type="GeneID" id="14906674"/>
<dbReference type="InParanoid" id="G0QW42"/>
<sequence>MSKTLQILNIQQELIQSIKLLVFQYIKMGQIINRKIKYKNQIIFKIIIIQVIKVQCTGENVLLKSSLHKQVTEVLISYNRKEAENLMLLRLNKALQQVKQVQKMLDKFLKINLLFLLKKLVSNLFKAQIKKKIMLMVGMPSQRHYLRKLIQIMMSSIVIKLKFFQLILINLENILIIYHIIIQMWLLNRLKRFINLLKKNKFKTIVKQ</sequence>
<evidence type="ECO:0000256" key="1">
    <source>
        <dbReference type="SAM" id="Phobius"/>
    </source>
</evidence>
<proteinExistence type="predicted"/>
<feature type="transmembrane region" description="Helical" evidence="1">
    <location>
        <begin position="174"/>
        <end position="190"/>
    </location>
</feature>